<organism evidence="2 3">
    <name type="scientific">Nocardioides pinisoli</name>
    <dbReference type="NCBI Taxonomy" id="2950279"/>
    <lineage>
        <taxon>Bacteria</taxon>
        <taxon>Bacillati</taxon>
        <taxon>Actinomycetota</taxon>
        <taxon>Actinomycetes</taxon>
        <taxon>Propionibacteriales</taxon>
        <taxon>Nocardioidaceae</taxon>
        <taxon>Nocardioides</taxon>
    </lineage>
</organism>
<dbReference type="SUPFAM" id="SSF51126">
    <property type="entry name" value="Pectin lyase-like"/>
    <property type="match status" value="1"/>
</dbReference>
<evidence type="ECO:0000256" key="1">
    <source>
        <dbReference type="SAM" id="MobiDB-lite"/>
    </source>
</evidence>
<dbReference type="InterPro" id="IPR011050">
    <property type="entry name" value="Pectin_lyase_fold/virulence"/>
</dbReference>
<name>A0ABT1KZJ8_9ACTN</name>
<protein>
    <recommendedName>
        <fullName evidence="4">Right-handed parallel beta-helix repeat-containing protein</fullName>
    </recommendedName>
</protein>
<proteinExistence type="predicted"/>
<dbReference type="RefSeq" id="WP_254182239.1">
    <property type="nucleotide sequence ID" value="NZ_JANARS010000006.1"/>
</dbReference>
<gene>
    <name evidence="2" type="ORF">NCI01_14655</name>
</gene>
<comment type="caution">
    <text evidence="2">The sequence shown here is derived from an EMBL/GenBank/DDBJ whole genome shotgun (WGS) entry which is preliminary data.</text>
</comment>
<feature type="compositionally biased region" description="Low complexity" evidence="1">
    <location>
        <begin position="37"/>
        <end position="48"/>
    </location>
</feature>
<reference evidence="2 3" key="1">
    <citation type="submission" date="2022-06" db="EMBL/GenBank/DDBJ databases">
        <authorList>
            <person name="So Y."/>
        </authorList>
    </citation>
    <scope>NUCLEOTIDE SEQUENCE [LARGE SCALE GENOMIC DNA]</scope>
    <source>
        <strain evidence="2 3">STR3</strain>
    </source>
</reference>
<dbReference type="Proteomes" id="UP001204524">
    <property type="component" value="Unassembled WGS sequence"/>
</dbReference>
<keyword evidence="3" id="KW-1185">Reference proteome</keyword>
<sequence length="318" mass="34085">MSSKPTWLRPAALVSLPGLALSLLVAPTGVQGAVPLSEASSPRPSASETVAQPREQARRKPWPSAANTGVPAGVQLQPYRGPCTITRDGTVIDAKLVDCDLEIQAAGVVITRSRINGTVWNDYEAHDTSFKIKRSNVDAGDEPWTGIGSIRFTARRVEVVGGSRSIMCWFKCKVIDSYVHGQMTDETGVHHESGIRMGSRAKLIHNTLTCDAPDVPPDAGCSASLTGYGDGAVVEDNLIENNLFLASTGGACAYGGSTRGKPYSEGVNNIRFIDNVFERGPTGNCGYWFAITDFDKSAPGNVWSGNRWRHSKQRVPPA</sequence>
<accession>A0ABT1KZJ8</accession>
<feature type="region of interest" description="Disordered" evidence="1">
    <location>
        <begin position="35"/>
        <end position="73"/>
    </location>
</feature>
<dbReference type="EMBL" id="JANARS010000006">
    <property type="protein sequence ID" value="MCP3423042.1"/>
    <property type="molecule type" value="Genomic_DNA"/>
</dbReference>
<evidence type="ECO:0000313" key="3">
    <source>
        <dbReference type="Proteomes" id="UP001204524"/>
    </source>
</evidence>
<evidence type="ECO:0008006" key="4">
    <source>
        <dbReference type="Google" id="ProtNLM"/>
    </source>
</evidence>
<evidence type="ECO:0000313" key="2">
    <source>
        <dbReference type="EMBL" id="MCP3423042.1"/>
    </source>
</evidence>